<comment type="subcellular location">
    <subcellularLocation>
        <location evidence="2">Cytoplasm</location>
    </subcellularLocation>
</comment>
<comment type="cofactor">
    <cofactor evidence="1">
        <name>Zn(2+)</name>
        <dbReference type="ChEBI" id="CHEBI:29105"/>
    </cofactor>
</comment>
<evidence type="ECO:0000256" key="2">
    <source>
        <dbReference type="ARBA" id="ARBA00004496"/>
    </source>
</evidence>
<evidence type="ECO:0000256" key="4">
    <source>
        <dbReference type="ARBA" id="ARBA00011913"/>
    </source>
</evidence>
<proteinExistence type="inferred from homology"/>
<dbReference type="EC" id="3.5.1.14" evidence="4"/>
<comment type="caution">
    <text evidence="12">The sequence shown here is derived from an EMBL/GenBank/DDBJ whole genome shotgun (WGS) entry which is preliminary data.</text>
</comment>
<dbReference type="InterPro" id="IPR052083">
    <property type="entry name" value="Aminoacylase-1_M20A"/>
</dbReference>
<evidence type="ECO:0000256" key="10">
    <source>
        <dbReference type="SAM" id="MobiDB-lite"/>
    </source>
</evidence>
<gene>
    <name evidence="12" type="ORF">TcWFU_003598</name>
</gene>
<evidence type="ECO:0000256" key="6">
    <source>
        <dbReference type="ARBA" id="ARBA00022723"/>
    </source>
</evidence>
<reference evidence="12 13" key="1">
    <citation type="journal article" date="2022" name="Front. Cell. Infect. Microbiol.">
        <title>The Genomes of Two Strains of Taenia crassiceps the Animal Model for the Study of Human Cysticercosis.</title>
        <authorList>
            <person name="Bobes R.J."/>
            <person name="Estrada K."/>
            <person name="Rios-Valencia D.G."/>
            <person name="Calderon-Gallegos A."/>
            <person name="de la Torre P."/>
            <person name="Carrero J.C."/>
            <person name="Sanchez-Flores A."/>
            <person name="Laclette J.P."/>
        </authorList>
    </citation>
    <scope>NUCLEOTIDE SEQUENCE [LARGE SCALE GENOMIC DNA]</scope>
    <source>
        <strain evidence="12">WFUcys</strain>
    </source>
</reference>
<feature type="domain" description="Peptidase M20 dimerisation" evidence="11">
    <location>
        <begin position="209"/>
        <end position="294"/>
    </location>
</feature>
<keyword evidence="5" id="KW-0963">Cytoplasm</keyword>
<evidence type="ECO:0000259" key="11">
    <source>
        <dbReference type="Pfam" id="PF07687"/>
    </source>
</evidence>
<keyword evidence="13" id="KW-1185">Reference proteome</keyword>
<dbReference type="InterPro" id="IPR011650">
    <property type="entry name" value="Peptidase_M20_dimer"/>
</dbReference>
<keyword evidence="7" id="KW-0378">Hydrolase</keyword>
<dbReference type="Pfam" id="PF07687">
    <property type="entry name" value="M20_dimer"/>
    <property type="match status" value="1"/>
</dbReference>
<evidence type="ECO:0000256" key="9">
    <source>
        <dbReference type="ARBA" id="ARBA00029656"/>
    </source>
</evidence>
<dbReference type="Gene3D" id="3.30.70.360">
    <property type="match status" value="1"/>
</dbReference>
<dbReference type="EMBL" id="JAKROA010000018">
    <property type="protein sequence ID" value="KAL5103365.1"/>
    <property type="molecule type" value="Genomic_DNA"/>
</dbReference>
<dbReference type="InterPro" id="IPR036264">
    <property type="entry name" value="Bact_exopeptidase_dim_dom"/>
</dbReference>
<evidence type="ECO:0000256" key="8">
    <source>
        <dbReference type="ARBA" id="ARBA00022833"/>
    </source>
</evidence>
<evidence type="ECO:0000313" key="13">
    <source>
        <dbReference type="Proteomes" id="UP001651158"/>
    </source>
</evidence>
<feature type="compositionally biased region" description="Acidic residues" evidence="10">
    <location>
        <begin position="414"/>
        <end position="450"/>
    </location>
</feature>
<dbReference type="InterPro" id="IPR010159">
    <property type="entry name" value="N-acyl_aa_amidohydrolase"/>
</dbReference>
<dbReference type="PANTHER" id="PTHR45892">
    <property type="entry name" value="AMINOACYLASE-1"/>
    <property type="match status" value="1"/>
</dbReference>
<keyword evidence="6" id="KW-0479">Metal-binding</keyword>
<dbReference type="NCBIfam" id="TIGR01880">
    <property type="entry name" value="Ac-peptdase-euk"/>
    <property type="match status" value="1"/>
</dbReference>
<accession>A0ABR4Q131</accession>
<dbReference type="Gene3D" id="1.10.150.900">
    <property type="match status" value="1"/>
</dbReference>
<evidence type="ECO:0000256" key="1">
    <source>
        <dbReference type="ARBA" id="ARBA00001947"/>
    </source>
</evidence>
<dbReference type="InterPro" id="IPR001261">
    <property type="entry name" value="ArgE/DapE_CS"/>
</dbReference>
<comment type="similarity">
    <text evidence="3">Belongs to the peptidase M20A family.</text>
</comment>
<sequence>MPSSRELDDLAVENFRTYLRFPTVHPDPNYTDAVDWLRNEGVKIGLECFVTEIVANNPILIMRWCGSEPSLRSIMLNSHMDVVPVEREKWSHDPFGGEMSPDGNIYGRGAQDMKSVGIQQLEAVRRLKLEGFIPRRTIYLTFVPDEEVGGGRGMQPFVAGAKPESGDATVEMGFAEMNVGLCLDEGIACPRADVFYAFYEERSPWWDTAVEKLHRLMERLMAFRDAEKKKLEQMNGNDLALGSVVTLNITVIKCGIEPNIVPGEIEVQVDFCLPPTLDFTAFEQQIYKWADESGKGIEVTFLFKDMGTRGHGGVDIPIDSHPHDVWWSILEAVLSARSVGLQTGISGGANDDRYLRQYHRLYAPNSKPIKAISFSPLRNTPILHHASDEFVNRKAFLEGVEILTEVVRAMASVECEEEGEEGDNDDDDGDGDVEGEGEGEVGEADDGDGA</sequence>
<dbReference type="PANTHER" id="PTHR45892:SF1">
    <property type="entry name" value="AMINOACYLASE-1"/>
    <property type="match status" value="1"/>
</dbReference>
<keyword evidence="8" id="KW-0862">Zinc</keyword>
<evidence type="ECO:0000256" key="3">
    <source>
        <dbReference type="ARBA" id="ARBA00006247"/>
    </source>
</evidence>
<protein>
    <recommendedName>
        <fullName evidence="4">N-acyl-aliphatic-L-amino acid amidohydrolase</fullName>
        <ecNumber evidence="4">3.5.1.14</ecNumber>
    </recommendedName>
    <alternativeName>
        <fullName evidence="9">N-acyl-L-amino-acid amidohydrolase</fullName>
    </alternativeName>
</protein>
<dbReference type="PROSITE" id="PS00758">
    <property type="entry name" value="ARGE_DAPE_CPG2_1"/>
    <property type="match status" value="1"/>
</dbReference>
<evidence type="ECO:0000256" key="7">
    <source>
        <dbReference type="ARBA" id="ARBA00022801"/>
    </source>
</evidence>
<dbReference type="PROSITE" id="PS00759">
    <property type="entry name" value="ARGE_DAPE_CPG2_2"/>
    <property type="match status" value="1"/>
</dbReference>
<organism evidence="12 13">
    <name type="scientific">Taenia crassiceps</name>
    <dbReference type="NCBI Taxonomy" id="6207"/>
    <lineage>
        <taxon>Eukaryota</taxon>
        <taxon>Metazoa</taxon>
        <taxon>Spiralia</taxon>
        <taxon>Lophotrochozoa</taxon>
        <taxon>Platyhelminthes</taxon>
        <taxon>Cestoda</taxon>
        <taxon>Eucestoda</taxon>
        <taxon>Cyclophyllidea</taxon>
        <taxon>Taeniidae</taxon>
        <taxon>Taenia</taxon>
    </lineage>
</organism>
<dbReference type="Gene3D" id="3.40.630.10">
    <property type="entry name" value="Zn peptidases"/>
    <property type="match status" value="1"/>
</dbReference>
<dbReference type="SUPFAM" id="SSF55031">
    <property type="entry name" value="Bacterial exopeptidase dimerisation domain"/>
    <property type="match status" value="1"/>
</dbReference>
<dbReference type="Proteomes" id="UP001651158">
    <property type="component" value="Unassembled WGS sequence"/>
</dbReference>
<dbReference type="Pfam" id="PF01546">
    <property type="entry name" value="Peptidase_M20"/>
    <property type="match status" value="1"/>
</dbReference>
<dbReference type="InterPro" id="IPR002933">
    <property type="entry name" value="Peptidase_M20"/>
</dbReference>
<feature type="region of interest" description="Disordered" evidence="10">
    <location>
        <begin position="413"/>
        <end position="450"/>
    </location>
</feature>
<evidence type="ECO:0000256" key="5">
    <source>
        <dbReference type="ARBA" id="ARBA00022490"/>
    </source>
</evidence>
<name>A0ABR4Q131_9CEST</name>
<dbReference type="SUPFAM" id="SSF53187">
    <property type="entry name" value="Zn-dependent exopeptidases"/>
    <property type="match status" value="1"/>
</dbReference>
<dbReference type="PIRSF" id="PIRSF036696">
    <property type="entry name" value="ACY-1"/>
    <property type="match status" value="1"/>
</dbReference>
<evidence type="ECO:0000313" key="12">
    <source>
        <dbReference type="EMBL" id="KAL5103365.1"/>
    </source>
</evidence>